<evidence type="ECO:0000259" key="7">
    <source>
        <dbReference type="Pfam" id="PF00755"/>
    </source>
</evidence>
<keyword evidence="2 5" id="KW-0808">Transferase</keyword>
<dbReference type="PROSITE" id="PS00439">
    <property type="entry name" value="ACYLTRANSF_C_1"/>
    <property type="match status" value="1"/>
</dbReference>
<feature type="compositionally biased region" description="Basic and acidic residues" evidence="6">
    <location>
        <begin position="1"/>
        <end position="11"/>
    </location>
</feature>
<dbReference type="Pfam" id="PF00755">
    <property type="entry name" value="Carn_acyltransf"/>
    <property type="match status" value="1"/>
</dbReference>
<dbReference type="GeneID" id="24096266"/>
<evidence type="ECO:0000256" key="5">
    <source>
        <dbReference type="RuleBase" id="RU003801"/>
    </source>
</evidence>
<dbReference type="PANTHER" id="PTHR22589">
    <property type="entry name" value="CARNITINE O-ACYLTRANSFERASE"/>
    <property type="match status" value="1"/>
</dbReference>
<evidence type="ECO:0000256" key="6">
    <source>
        <dbReference type="SAM" id="MobiDB-lite"/>
    </source>
</evidence>
<dbReference type="InterPro" id="IPR039551">
    <property type="entry name" value="Cho/carn_acyl_trans"/>
</dbReference>
<evidence type="ECO:0000256" key="4">
    <source>
        <dbReference type="PIRSR" id="PIRSR600542-1"/>
    </source>
</evidence>
<dbReference type="Proteomes" id="UP000006352">
    <property type="component" value="Unassembled WGS sequence"/>
</dbReference>
<keyword evidence="3 5" id="KW-0012">Acyltransferase</keyword>
<name>J4GNG6_9APHY</name>
<dbReference type="InterPro" id="IPR023213">
    <property type="entry name" value="CAT-like_dom_sf"/>
</dbReference>
<dbReference type="InterPro" id="IPR000542">
    <property type="entry name" value="Carn_acyl_trans"/>
</dbReference>
<dbReference type="RefSeq" id="XP_012180638.1">
    <property type="nucleotide sequence ID" value="XM_012325248.1"/>
</dbReference>
<keyword evidence="9" id="KW-1185">Reference proteome</keyword>
<protein>
    <recommendedName>
        <fullName evidence="7">Choline/carnitine acyltransferase domain-containing protein</fullName>
    </recommendedName>
</protein>
<evidence type="ECO:0000313" key="8">
    <source>
        <dbReference type="EMBL" id="CCM01355.1"/>
    </source>
</evidence>
<evidence type="ECO:0000313" key="9">
    <source>
        <dbReference type="Proteomes" id="UP000006352"/>
    </source>
</evidence>
<dbReference type="PROSITE" id="PS00440">
    <property type="entry name" value="ACYLTRANSF_C_2"/>
    <property type="match status" value="1"/>
</dbReference>
<dbReference type="Gene3D" id="3.30.559.70">
    <property type="entry name" value="Choline/Carnitine o-acyltransferase, domain 2"/>
    <property type="match status" value="1"/>
</dbReference>
<dbReference type="HOGENOM" id="CLU_013513_5_1_1"/>
<sequence length="650" mass="72314">MSTRLRPDKWKSLAPPPLPGPAFAAQSSLPRLPVPPLIDTISRLKEALRPIATDDEEYSEAIRKIDSFASGPAEELQRRLQARHAETTHWLEDWWDDGGYLAYRDPVSNTSGIQWPVITPRSFRSYVIPTIDGFDDHPAHLPQTPAHRAASIVRAAMLFRQKLKLGQLEPEATKEGPICMDTYRWMFDCCRVPGQPADWSVTYSNAGDRGDSGHVVVLRRGRAWKLEPWQEGSLLSVSELLKQIEYIYAHTAEEYPAVGLLTAGDRDAWTKDYDALAAHPQNKEVLHTIHSAAFVLCLDTEHAPDLVSHSRLLWHGAISSSSPAEMGLRNRWMDKPVQFVVMDDGKAGLVGEHSVMDGTPTVNLCDHVLDTIAAPGFSETETMSSISVHPSPLDWFISPDTEIAITRSASAAHALASSQALNIVRTRYGKREIKAFGVSPDSWAQLLVQFAYARLLRARGERRMGGTYEAASTRRFFKGRTEAIRVVSTEADAWVQAMDDPVVSMKVRRELFAAAAGVHIMRARMAGKGLGVDRHLLGLKKVLKEGEAMHEMFSDPVVTRSSYWVLSTSAVFSKHFGPYGWGEVVPDGFGVAYMTGFDDYLQFTITSRTEMPNEQFCAEIERAAEDLYKLHSTLGKEQQGFSTAPPNSRL</sequence>
<dbReference type="Gene3D" id="3.30.559.10">
    <property type="entry name" value="Chloramphenicol acetyltransferase-like domain"/>
    <property type="match status" value="1"/>
</dbReference>
<dbReference type="STRING" id="599839.J4GNG6"/>
<gene>
    <name evidence="8" type="ORF">FIBRA_03405</name>
</gene>
<evidence type="ECO:0000256" key="3">
    <source>
        <dbReference type="ARBA" id="ARBA00023315"/>
    </source>
</evidence>
<dbReference type="OrthoDB" id="240216at2759"/>
<organism evidence="8 9">
    <name type="scientific">Fibroporia radiculosa</name>
    <dbReference type="NCBI Taxonomy" id="599839"/>
    <lineage>
        <taxon>Eukaryota</taxon>
        <taxon>Fungi</taxon>
        <taxon>Dikarya</taxon>
        <taxon>Basidiomycota</taxon>
        <taxon>Agaricomycotina</taxon>
        <taxon>Agaricomycetes</taxon>
        <taxon>Polyporales</taxon>
        <taxon>Fibroporiaceae</taxon>
        <taxon>Fibroporia</taxon>
    </lineage>
</organism>
<evidence type="ECO:0000256" key="1">
    <source>
        <dbReference type="ARBA" id="ARBA00005232"/>
    </source>
</evidence>
<feature type="region of interest" description="Disordered" evidence="6">
    <location>
        <begin position="1"/>
        <end position="27"/>
    </location>
</feature>
<reference evidence="8 9" key="1">
    <citation type="journal article" date="2012" name="Appl. Environ. Microbiol.">
        <title>Short-read sequencing for genomic analysis of the brown rot fungus Fibroporia radiculosa.</title>
        <authorList>
            <person name="Tang J.D."/>
            <person name="Perkins A.D."/>
            <person name="Sonstegard T.S."/>
            <person name="Schroeder S.G."/>
            <person name="Burgess S.C."/>
            <person name="Diehl S.V."/>
        </authorList>
    </citation>
    <scope>NUCLEOTIDE SEQUENCE [LARGE SCALE GENOMIC DNA]</scope>
    <source>
        <strain evidence="8 9">TFFH 294</strain>
    </source>
</reference>
<dbReference type="PANTHER" id="PTHR22589:SF103">
    <property type="entry name" value="CARNITINE O-ACETYL-TRANSFERASE, ISOFORM A-RELATED"/>
    <property type="match status" value="1"/>
</dbReference>
<evidence type="ECO:0000256" key="2">
    <source>
        <dbReference type="ARBA" id="ARBA00022679"/>
    </source>
</evidence>
<dbReference type="InParanoid" id="J4GNG6"/>
<accession>J4GNG6</accession>
<dbReference type="InterPro" id="IPR042231">
    <property type="entry name" value="Cho/carn_acyl_trans_2"/>
</dbReference>
<feature type="active site" description="Proton acceptor" evidence="4">
    <location>
        <position position="353"/>
    </location>
</feature>
<dbReference type="AlphaFoldDB" id="J4GNG6"/>
<dbReference type="EMBL" id="HE797029">
    <property type="protein sequence ID" value="CCM01355.1"/>
    <property type="molecule type" value="Genomic_DNA"/>
</dbReference>
<dbReference type="GO" id="GO:0016746">
    <property type="term" value="F:acyltransferase activity"/>
    <property type="evidence" value="ECO:0007669"/>
    <property type="project" value="UniProtKB-KW"/>
</dbReference>
<proteinExistence type="inferred from homology"/>
<comment type="similarity">
    <text evidence="1 5">Belongs to the carnitine/choline acetyltransferase family.</text>
</comment>
<dbReference type="SUPFAM" id="SSF52777">
    <property type="entry name" value="CoA-dependent acyltransferases"/>
    <property type="match status" value="2"/>
</dbReference>
<feature type="domain" description="Choline/carnitine acyltransferase" evidence="7">
    <location>
        <begin position="32"/>
        <end position="621"/>
    </location>
</feature>